<dbReference type="CDD" id="cd09917">
    <property type="entry name" value="F-box_SF"/>
    <property type="match status" value="1"/>
</dbReference>
<dbReference type="InterPro" id="IPR036047">
    <property type="entry name" value="F-box-like_dom_sf"/>
</dbReference>
<dbReference type="InterPro" id="IPR001810">
    <property type="entry name" value="F-box_dom"/>
</dbReference>
<dbReference type="Gene3D" id="1.20.1280.50">
    <property type="match status" value="1"/>
</dbReference>
<dbReference type="PANTHER" id="PTHR38926">
    <property type="entry name" value="F-BOX DOMAIN CONTAINING PROTEIN, EXPRESSED"/>
    <property type="match status" value="1"/>
</dbReference>
<gene>
    <name evidence="2" type="ORF">AQUCO_01400809v1</name>
</gene>
<accession>A0A2G5DYX2</accession>
<dbReference type="OrthoDB" id="1929062at2759"/>
<proteinExistence type="predicted"/>
<dbReference type="EMBL" id="KZ305031">
    <property type="protein sequence ID" value="PIA48467.1"/>
    <property type="molecule type" value="Genomic_DNA"/>
</dbReference>
<evidence type="ECO:0000259" key="1">
    <source>
        <dbReference type="PROSITE" id="PS50181"/>
    </source>
</evidence>
<organism evidence="2 3">
    <name type="scientific">Aquilegia coerulea</name>
    <name type="common">Rocky mountain columbine</name>
    <dbReference type="NCBI Taxonomy" id="218851"/>
    <lineage>
        <taxon>Eukaryota</taxon>
        <taxon>Viridiplantae</taxon>
        <taxon>Streptophyta</taxon>
        <taxon>Embryophyta</taxon>
        <taxon>Tracheophyta</taxon>
        <taxon>Spermatophyta</taxon>
        <taxon>Magnoliopsida</taxon>
        <taxon>Ranunculales</taxon>
        <taxon>Ranunculaceae</taxon>
        <taxon>Thalictroideae</taxon>
        <taxon>Aquilegia</taxon>
    </lineage>
</organism>
<dbReference type="InterPro" id="IPR032675">
    <property type="entry name" value="LRR_dom_sf"/>
</dbReference>
<dbReference type="PROSITE" id="PS50181">
    <property type="entry name" value="FBOX"/>
    <property type="match status" value="1"/>
</dbReference>
<name>A0A2G5DYX2_AQUCA</name>
<feature type="domain" description="F-box" evidence="1">
    <location>
        <begin position="16"/>
        <end position="63"/>
    </location>
</feature>
<protein>
    <recommendedName>
        <fullName evidence="1">F-box domain-containing protein</fullName>
    </recommendedName>
</protein>
<dbReference type="SUPFAM" id="SSF81383">
    <property type="entry name" value="F-box domain"/>
    <property type="match status" value="1"/>
</dbReference>
<keyword evidence="3" id="KW-1185">Reference proteome</keyword>
<dbReference type="SUPFAM" id="SSF52047">
    <property type="entry name" value="RNI-like"/>
    <property type="match status" value="1"/>
</dbReference>
<reference evidence="2 3" key="1">
    <citation type="submission" date="2017-09" db="EMBL/GenBank/DDBJ databases">
        <title>WGS assembly of Aquilegia coerulea Goldsmith.</title>
        <authorList>
            <person name="Hodges S."/>
            <person name="Kramer E."/>
            <person name="Nordborg M."/>
            <person name="Tomkins J."/>
            <person name="Borevitz J."/>
            <person name="Derieg N."/>
            <person name="Yan J."/>
            <person name="Mihaltcheva S."/>
            <person name="Hayes R.D."/>
            <person name="Rokhsar D."/>
        </authorList>
    </citation>
    <scope>NUCLEOTIDE SEQUENCE [LARGE SCALE GENOMIC DNA]</scope>
    <source>
        <strain evidence="3">cv. Goldsmith</strain>
    </source>
</reference>
<dbReference type="InParanoid" id="A0A2G5DYX2"/>
<dbReference type="PANTHER" id="PTHR38926:SF13">
    <property type="entry name" value="F-BOX DOMAIN CONTAINING PROTEIN, EXPRESSED"/>
    <property type="match status" value="1"/>
</dbReference>
<sequence>MRKKISRRNIIKKHSKSLWKDLPEDILVTVFNKLDKKSLFKTAYSVCRWWRSVCRLILFWYKKLGVNYLDLSRFINIGVDESSQLMKLLKRILDGLEHKSEIVTHIEFPENINFSDDFLHYIAQRLPKLIHLQLPCNIGTITTVGFSKAIRNWGEMKSLRMGSINLLDYSHIIHEIGSNCKNLEMLNIYTTDMEVGLRNGQTFVLDEYTSLQITKNLRSMKNLVFRHCILSKTGLKNIMSKCKCLETILIVRCRRASTIPNFECQQTEYVSKLMTKDFIEDNTTDWSLWLWNDKRINSTPSIFKYLWQFEEEACD</sequence>
<dbReference type="Pfam" id="PF12937">
    <property type="entry name" value="F-box-like"/>
    <property type="match status" value="1"/>
</dbReference>
<dbReference type="Gene3D" id="3.80.10.10">
    <property type="entry name" value="Ribonuclease Inhibitor"/>
    <property type="match status" value="1"/>
</dbReference>
<evidence type="ECO:0000313" key="3">
    <source>
        <dbReference type="Proteomes" id="UP000230069"/>
    </source>
</evidence>
<dbReference type="AlphaFoldDB" id="A0A2G5DYX2"/>
<dbReference type="Proteomes" id="UP000230069">
    <property type="component" value="Unassembled WGS sequence"/>
</dbReference>
<dbReference type="STRING" id="218851.A0A2G5DYX2"/>
<evidence type="ECO:0000313" key="2">
    <source>
        <dbReference type="EMBL" id="PIA48467.1"/>
    </source>
</evidence>